<name>A0A381NID7_9ZZZZ</name>
<dbReference type="Pfam" id="PF11932">
    <property type="entry name" value="DUF3450"/>
    <property type="match status" value="1"/>
</dbReference>
<dbReference type="PIRSF" id="PIRSF028069">
    <property type="entry name" value="UCP028069"/>
    <property type="match status" value="1"/>
</dbReference>
<sequence>MKSIHRVASKNAVIGLLLIAIPMILPAQTLSQVLEAQTERTLISQSSQERVDKIVQQTRSLEDKYRASLKEIEGLLIYNQLLDLQIENQERVMIDLEKSIVMVSIINRQIVPVMTRMIESLEQFISLDVPFLKEERTNRVKTLKEIMVRQDVTVAEKYRKVTEAYQIENDYGRTIETYKDTLEVDGATLELDFLRVGRISLMYQSVDGKVSGVWNQKTQSWEDAQNSRNQIKMGLRIAKKMVPPDLVILPVDSPEAI</sequence>
<evidence type="ECO:0008006" key="2">
    <source>
        <dbReference type="Google" id="ProtNLM"/>
    </source>
</evidence>
<accession>A0A381NID7</accession>
<dbReference type="InterPro" id="IPR016866">
    <property type="entry name" value="UCP028069"/>
</dbReference>
<proteinExistence type="predicted"/>
<dbReference type="EMBL" id="UINC01000380">
    <property type="protein sequence ID" value="SUZ54315.1"/>
    <property type="molecule type" value="Genomic_DNA"/>
</dbReference>
<dbReference type="AlphaFoldDB" id="A0A381NID7"/>
<protein>
    <recommendedName>
        <fullName evidence="2">DUF3450 domain-containing protein</fullName>
    </recommendedName>
</protein>
<organism evidence="1">
    <name type="scientific">marine metagenome</name>
    <dbReference type="NCBI Taxonomy" id="408172"/>
    <lineage>
        <taxon>unclassified sequences</taxon>
        <taxon>metagenomes</taxon>
        <taxon>ecological metagenomes</taxon>
    </lineage>
</organism>
<reference evidence="1" key="1">
    <citation type="submission" date="2018-05" db="EMBL/GenBank/DDBJ databases">
        <authorList>
            <person name="Lanie J.A."/>
            <person name="Ng W.-L."/>
            <person name="Kazmierczak K.M."/>
            <person name="Andrzejewski T.M."/>
            <person name="Davidsen T.M."/>
            <person name="Wayne K.J."/>
            <person name="Tettelin H."/>
            <person name="Glass J.I."/>
            <person name="Rusch D."/>
            <person name="Podicherti R."/>
            <person name="Tsui H.-C.T."/>
            <person name="Winkler M.E."/>
        </authorList>
    </citation>
    <scope>NUCLEOTIDE SEQUENCE</scope>
</reference>
<gene>
    <name evidence="1" type="ORF">METZ01_LOCUS7169</name>
</gene>
<evidence type="ECO:0000313" key="1">
    <source>
        <dbReference type="EMBL" id="SUZ54315.1"/>
    </source>
</evidence>